<proteinExistence type="predicted"/>
<protein>
    <submittedName>
        <fullName evidence="1">Uncharacterized protein</fullName>
    </submittedName>
</protein>
<name>A7AVF6_BABBO</name>
<accession>A7AVF6</accession>
<dbReference type="OMA" id="ACQIEAS"/>
<reference evidence="2" key="2">
    <citation type="journal article" date="2020" name="Data Brief">
        <title>Transcriptome dataset of Babesia bovis life stages within vertebrate and invertebrate hosts.</title>
        <authorList>
            <person name="Ueti M.W."/>
            <person name="Johnson W.C."/>
            <person name="Kappmeyer L.S."/>
            <person name="Herndon D.R."/>
            <person name="Mousel M.R."/>
            <person name="Reif K.E."/>
            <person name="Taus N.S."/>
            <person name="Ifeonu O.O."/>
            <person name="Silva J.C."/>
            <person name="Suarez C.E."/>
            <person name="Brayton K.A."/>
        </authorList>
    </citation>
    <scope>NUCLEOTIDE SEQUENCE [LARGE SCALE GENOMIC DNA]</scope>
</reference>
<dbReference type="VEuPathDB" id="PiroplasmaDB:BBOV_IV001850"/>
<evidence type="ECO:0000313" key="2">
    <source>
        <dbReference type="Proteomes" id="UP000002173"/>
    </source>
</evidence>
<dbReference type="AlphaFoldDB" id="A7AVF6"/>
<gene>
    <name evidence="1" type="ORF">BBOV_IV001850</name>
</gene>
<organism evidence="1 2">
    <name type="scientific">Babesia bovis</name>
    <dbReference type="NCBI Taxonomy" id="5865"/>
    <lineage>
        <taxon>Eukaryota</taxon>
        <taxon>Sar</taxon>
        <taxon>Alveolata</taxon>
        <taxon>Apicomplexa</taxon>
        <taxon>Aconoidasida</taxon>
        <taxon>Piroplasmida</taxon>
        <taxon>Babesiidae</taxon>
        <taxon>Babesia</taxon>
    </lineage>
</organism>
<reference evidence="2" key="3">
    <citation type="journal article" date="2021" name="Int. J. Parasitol.">
        <title>Comparative analysis of gene expression between Babesia bovis blood stages and kinetes allowed by improved genome annotation.</title>
        <authorList>
            <person name="Ueti M.W."/>
            <person name="Johnson W.C."/>
            <person name="Kappmeyer L.S."/>
            <person name="Herndon D.R."/>
            <person name="Mousel M.R."/>
            <person name="Reif K.E."/>
            <person name="Taus N.S."/>
            <person name="Ifeonu O.O."/>
            <person name="Silva J.C."/>
            <person name="Suarez C.E."/>
            <person name="Brayton K.A."/>
        </authorList>
    </citation>
    <scope>NUCLEOTIDE SEQUENCE [LARGE SCALE GENOMIC DNA]</scope>
</reference>
<dbReference type="EMBL" id="AAXT01000004">
    <property type="protein sequence ID" value="EDO05782.1"/>
    <property type="molecule type" value="Genomic_DNA"/>
</dbReference>
<dbReference type="Proteomes" id="UP000002173">
    <property type="component" value="Unassembled WGS sequence"/>
</dbReference>
<evidence type="ECO:0000313" key="1">
    <source>
        <dbReference type="EMBL" id="EDO05782.1"/>
    </source>
</evidence>
<dbReference type="eggNOG" id="ENOG502SZHV">
    <property type="taxonomic scope" value="Eukaryota"/>
</dbReference>
<dbReference type="InParanoid" id="A7AVF6"/>
<comment type="caution">
    <text evidence="1">The sequence shown here is derived from an EMBL/GenBank/DDBJ whole genome shotgun (WGS) entry which is preliminary data.</text>
</comment>
<keyword evidence="2" id="KW-1185">Reference proteome</keyword>
<sequence length="85" mass="9977">MDFSPEEERSGIHSAVNLHTKRIITAYYTIIESSQLEYGRDCLIRTDIDNFQLKMHNDSLVIAVCSTQYHQIWFLIRFCIPLTLI</sequence>
<reference evidence="1 2" key="1">
    <citation type="journal article" date="2007" name="PLoS Pathog.">
        <title>Genome sequence of Babesia bovis and comparative analysis of apicomplexan hemoprotozoa.</title>
        <authorList>
            <person name="Brayton K.A."/>
            <person name="Lau A.O.T."/>
            <person name="Herndon D.R."/>
            <person name="Hannick L."/>
            <person name="Kappmeyer L.S."/>
            <person name="Berens S.J."/>
            <person name="Bidwell S.L."/>
            <person name="Brown W.C."/>
            <person name="Crabtree J."/>
            <person name="Fadrosh D."/>
            <person name="Feldblum T."/>
            <person name="Forberger H.A."/>
            <person name="Haas B.J."/>
            <person name="Howell J.M."/>
            <person name="Khouri H."/>
            <person name="Koo H."/>
            <person name="Mann D.J."/>
            <person name="Norimine J."/>
            <person name="Paulsen I.T."/>
            <person name="Radune D."/>
            <person name="Ren Q."/>
            <person name="Smith R.K. Jr."/>
            <person name="Suarez C.E."/>
            <person name="White O."/>
            <person name="Wortman J.R."/>
            <person name="Knowles D.P. Jr."/>
            <person name="McElwain T.F."/>
            <person name="Nene V.M."/>
        </authorList>
    </citation>
    <scope>NUCLEOTIDE SEQUENCE [LARGE SCALE GENOMIC DNA]</scope>
    <source>
        <strain evidence="1">T2Bo</strain>
    </source>
</reference>